<dbReference type="EMBL" id="LT608256">
    <property type="protein sequence ID" value="SCO60760.1"/>
    <property type="molecule type" value="Genomic_DNA"/>
</dbReference>
<dbReference type="Pfam" id="PF02252">
    <property type="entry name" value="PA28_C"/>
    <property type="match status" value="1"/>
</dbReference>
<dbReference type="PANTHER" id="PTHR10660:SF2">
    <property type="entry name" value="LD45860P"/>
    <property type="match status" value="1"/>
</dbReference>
<evidence type="ECO:0000313" key="8">
    <source>
        <dbReference type="EMBL" id="SCO59543.1"/>
    </source>
</evidence>
<dbReference type="InterPro" id="IPR036997">
    <property type="entry name" value="PA28_C_sf"/>
</dbReference>
<dbReference type="GO" id="GO:0005737">
    <property type="term" value="C:cytoplasm"/>
    <property type="evidence" value="ECO:0007669"/>
    <property type="project" value="TreeGrafter"/>
</dbReference>
<dbReference type="PANTHER" id="PTHR10660">
    <property type="entry name" value="PROTEASOME REGULATOR PA28"/>
    <property type="match status" value="1"/>
</dbReference>
<evidence type="ECO:0000313" key="10">
    <source>
        <dbReference type="Proteomes" id="UP000069549"/>
    </source>
</evidence>
<dbReference type="Proteomes" id="UP000069549">
    <property type="component" value="Chromosome 8"/>
</dbReference>
<feature type="domain" description="Proteasome activator PA28 C-terminal" evidence="4">
    <location>
        <begin position="132"/>
        <end position="273"/>
    </location>
</feature>
<dbReference type="GO" id="GO:0061133">
    <property type="term" value="F:endopeptidase activator activity"/>
    <property type="evidence" value="ECO:0007669"/>
    <property type="project" value="TreeGrafter"/>
</dbReference>
<dbReference type="SUPFAM" id="SSF47216">
    <property type="entry name" value="Proteasome activator"/>
    <property type="match status" value="1"/>
</dbReference>
<accession>A0A0Y9VZR2</accession>
<dbReference type="OrthoDB" id="6591885at2759"/>
<dbReference type="EMBL" id="LT608272">
    <property type="protein sequence ID" value="SCO59543.1"/>
    <property type="molecule type" value="Genomic_DNA"/>
</dbReference>
<dbReference type="InterPro" id="IPR003186">
    <property type="entry name" value="PA28_C"/>
</dbReference>
<dbReference type="Proteomes" id="UP000219860">
    <property type="component" value="Chromosome 8"/>
</dbReference>
<dbReference type="Gene3D" id="1.20.120.180">
    <property type="entry name" value="Proteasome activator pa28, C-terminal domain"/>
    <property type="match status" value="1"/>
</dbReference>
<dbReference type="GO" id="GO:0061136">
    <property type="term" value="P:regulation of proteasomal protein catabolic process"/>
    <property type="evidence" value="ECO:0007669"/>
    <property type="project" value="TreeGrafter"/>
</dbReference>
<protein>
    <submittedName>
        <fullName evidence="5">Subunit of proteaseome activator complex, putative</fullName>
    </submittedName>
</protein>
<dbReference type="GO" id="GO:0008537">
    <property type="term" value="C:proteasome activator complex"/>
    <property type="evidence" value="ECO:0007669"/>
    <property type="project" value="InterPro"/>
</dbReference>
<evidence type="ECO:0000313" key="13">
    <source>
        <dbReference type="Proteomes" id="UP000220214"/>
    </source>
</evidence>
<dbReference type="InterPro" id="IPR009077">
    <property type="entry name" value="Proteasome_activ_PA28"/>
</dbReference>
<evidence type="ECO:0000313" key="9">
    <source>
        <dbReference type="EMBL" id="SCO60760.1"/>
    </source>
</evidence>
<dbReference type="GO" id="GO:2000045">
    <property type="term" value="P:regulation of G1/S transition of mitotic cell cycle"/>
    <property type="evidence" value="ECO:0007669"/>
    <property type="project" value="TreeGrafter"/>
</dbReference>
<dbReference type="EMBL" id="LT160028">
    <property type="protein sequence ID" value="CXI30664.1"/>
    <property type="molecule type" value="Genomic_DNA"/>
</dbReference>
<proteinExistence type="inferred from homology"/>
<evidence type="ECO:0000313" key="14">
    <source>
        <dbReference type="Proteomes" id="UP000516480"/>
    </source>
</evidence>
<dbReference type="InterPro" id="IPR036252">
    <property type="entry name" value="Proteasome_activ_sf"/>
</dbReference>
<reference evidence="5 10" key="1">
    <citation type="submission" date="2016-02" db="EMBL/GenBank/DDBJ databases">
        <authorList>
            <consortium name="Pathogen Informatics"/>
        </authorList>
    </citation>
    <scope>NUCLEOTIDE SEQUENCE [LARGE SCALE GENOMIC DNA]</scope>
    <source>
        <strain evidence="5 10">K173</strain>
        <strain evidence="6 14">NK65 ny</strain>
        <strain evidence="7 13">NK65e</strain>
        <strain evidence="9 11">SP11 Antwerpcl1</strain>
        <strain evidence="8 12">SP11 RLL</strain>
    </source>
</reference>
<evidence type="ECO:0000313" key="5">
    <source>
        <dbReference type="EMBL" id="CXI30664.1"/>
    </source>
</evidence>
<dbReference type="Proteomes" id="UP000516480">
    <property type="component" value="Chromosome 8"/>
</dbReference>
<name>A0A0Y9VZR2_PLABE</name>
<gene>
    <name evidence="5" type="ORF">PBK173_000152000</name>
    <name evidence="7" type="ORF">PBNK65E_000145000</name>
    <name evidence="6" type="ORF">PBNK65NY_000144300</name>
    <name evidence="9" type="ORF">PBSP11A_000144300</name>
    <name evidence="8" type="ORF">PBSP11RLL_000144200</name>
</gene>
<evidence type="ECO:0000313" key="11">
    <source>
        <dbReference type="Proteomes" id="UP000219860"/>
    </source>
</evidence>
<dbReference type="EMBL" id="LT608144">
    <property type="protein sequence ID" value="SCM20889.1"/>
    <property type="molecule type" value="Genomic_DNA"/>
</dbReference>
<evidence type="ECO:0000256" key="3">
    <source>
        <dbReference type="SAM" id="MobiDB-lite"/>
    </source>
</evidence>
<dbReference type="VEuPathDB" id="PlasmoDB:PBANKA_0809100"/>
<dbReference type="Proteomes" id="UP000220214">
    <property type="component" value="Chromosome 8"/>
</dbReference>
<comment type="similarity">
    <text evidence="1">Belongs to the PA28 family.</text>
</comment>
<keyword evidence="5" id="KW-0378">Hydrolase</keyword>
<keyword evidence="5" id="KW-0645">Protease</keyword>
<evidence type="ECO:0000256" key="2">
    <source>
        <dbReference type="ARBA" id="ARBA00022942"/>
    </source>
</evidence>
<evidence type="ECO:0000256" key="1">
    <source>
        <dbReference type="ARBA" id="ARBA00005883"/>
    </source>
</evidence>
<evidence type="ECO:0000313" key="12">
    <source>
        <dbReference type="Proteomes" id="UP000219974"/>
    </source>
</evidence>
<dbReference type="FunFam" id="1.20.120.180:FF:000002">
    <property type="entry name" value="Proteasome activator complex subunit 1"/>
    <property type="match status" value="1"/>
</dbReference>
<dbReference type="OMA" id="KKPPKCG"/>
<dbReference type="AlphaFoldDB" id="A0A0Y9VZR2"/>
<evidence type="ECO:0000313" key="6">
    <source>
        <dbReference type="EMBL" id="SCM20889.1"/>
    </source>
</evidence>
<dbReference type="GO" id="GO:0008233">
    <property type="term" value="F:peptidase activity"/>
    <property type="evidence" value="ECO:0007669"/>
    <property type="project" value="UniProtKB-KW"/>
</dbReference>
<dbReference type="GO" id="GO:0006508">
    <property type="term" value="P:proteolysis"/>
    <property type="evidence" value="ECO:0007669"/>
    <property type="project" value="UniProtKB-KW"/>
</dbReference>
<dbReference type="Proteomes" id="UP000219974">
    <property type="component" value="Chromosome 8"/>
</dbReference>
<dbReference type="GO" id="GO:0005654">
    <property type="term" value="C:nucleoplasm"/>
    <property type="evidence" value="ECO:0007669"/>
    <property type="project" value="TreeGrafter"/>
</dbReference>
<evidence type="ECO:0000313" key="7">
    <source>
        <dbReference type="EMBL" id="SCN24369.1"/>
    </source>
</evidence>
<organism evidence="5 10">
    <name type="scientific">Plasmodium berghei</name>
    <dbReference type="NCBI Taxonomy" id="5821"/>
    <lineage>
        <taxon>Eukaryota</taxon>
        <taxon>Sar</taxon>
        <taxon>Alveolata</taxon>
        <taxon>Apicomplexa</taxon>
        <taxon>Aconoidasida</taxon>
        <taxon>Haemosporida</taxon>
        <taxon>Plasmodiidae</taxon>
        <taxon>Plasmodium</taxon>
        <taxon>Plasmodium (Vinckeia)</taxon>
    </lineage>
</organism>
<evidence type="ECO:0000259" key="4">
    <source>
        <dbReference type="Pfam" id="PF02252"/>
    </source>
</evidence>
<feature type="region of interest" description="Disordered" evidence="3">
    <location>
        <begin position="83"/>
        <end position="113"/>
    </location>
</feature>
<sequence>MESLISKIDKIDPSNPKIKEEYNKFKCDITKQTIESLKERIPERIIFFNNLVNVNSEPGAILNVKDLDSTSYKYKIEQFEENARKKAKVNNSNSKENKSDKNNNDTNIKNFPNNENSKIIINDQLVYTHYAPSHKQIYDELEKIKSYASELIEMIGNIKLWIQLNVPRIEDGNNFGVGIQEEAIQELARVEESAFNLYDAIVKYYMERAKIFTKVIKYPNVLDYQEAIREIDEKEWIHIKITIIDMRNNYIMLYDLLCKNWEKVVKPKNEDAHNRMTF</sequence>
<keyword evidence="2" id="KW-0647">Proteasome</keyword>
<dbReference type="EMBL" id="LT614634">
    <property type="protein sequence ID" value="SCN24369.1"/>
    <property type="molecule type" value="Genomic_DNA"/>
</dbReference>
<feature type="compositionally biased region" description="Low complexity" evidence="3">
    <location>
        <begin position="104"/>
        <end position="113"/>
    </location>
</feature>